<evidence type="ECO:0000313" key="4">
    <source>
        <dbReference type="EMBL" id="PWJ73493.1"/>
    </source>
</evidence>
<dbReference type="RefSeq" id="WP_109747677.1">
    <property type="nucleotide sequence ID" value="NZ_JANKBI010000013.1"/>
</dbReference>
<evidence type="ECO:0000259" key="3">
    <source>
        <dbReference type="Pfam" id="PF13354"/>
    </source>
</evidence>
<protein>
    <submittedName>
        <fullName evidence="4">Beta-lactamase class A</fullName>
    </submittedName>
</protein>
<keyword evidence="2" id="KW-0812">Transmembrane</keyword>
<accession>A0AB73T100</accession>
<dbReference type="InterPro" id="IPR000871">
    <property type="entry name" value="Beta-lactam_class-A"/>
</dbReference>
<dbReference type="GO" id="GO:0030655">
    <property type="term" value="P:beta-lactam antibiotic catabolic process"/>
    <property type="evidence" value="ECO:0007669"/>
    <property type="project" value="InterPro"/>
</dbReference>
<dbReference type="PANTHER" id="PTHR35333:SF3">
    <property type="entry name" value="BETA-LACTAMASE-TYPE TRANSPEPTIDASE FOLD CONTAINING PROTEIN"/>
    <property type="match status" value="1"/>
</dbReference>
<evidence type="ECO:0000256" key="1">
    <source>
        <dbReference type="SAM" id="MobiDB-lite"/>
    </source>
</evidence>
<evidence type="ECO:0000256" key="2">
    <source>
        <dbReference type="SAM" id="Phobius"/>
    </source>
</evidence>
<proteinExistence type="predicted"/>
<organism evidence="4 5">
    <name type="scientific">Murimonas intestini</name>
    <dbReference type="NCBI Taxonomy" id="1337051"/>
    <lineage>
        <taxon>Bacteria</taxon>
        <taxon>Bacillati</taxon>
        <taxon>Bacillota</taxon>
        <taxon>Clostridia</taxon>
        <taxon>Lachnospirales</taxon>
        <taxon>Lachnospiraceae</taxon>
        <taxon>Murimonas</taxon>
    </lineage>
</organism>
<dbReference type="Pfam" id="PF13354">
    <property type="entry name" value="Beta-lactamase2"/>
    <property type="match status" value="2"/>
</dbReference>
<reference evidence="4 5" key="1">
    <citation type="submission" date="2018-05" db="EMBL/GenBank/DDBJ databases">
        <authorList>
            <person name="Goeker M."/>
            <person name="Huntemann M."/>
            <person name="Clum A."/>
            <person name="Pillay M."/>
            <person name="Palaniappan K."/>
            <person name="Varghese N."/>
            <person name="Mikhailova N."/>
            <person name="Stamatis D."/>
            <person name="Reddy T."/>
            <person name="Daum C."/>
            <person name="Shapiro N."/>
            <person name="Ivanova N."/>
            <person name="Kyrpides N."/>
            <person name="Woyke T."/>
        </authorList>
    </citation>
    <scope>NUCLEOTIDE SEQUENCE [LARGE SCALE GENOMIC DNA]</scope>
    <source>
        <strain evidence="4 5">DSM 26524</strain>
    </source>
</reference>
<feature type="domain" description="Beta-lactamase class A catalytic" evidence="3">
    <location>
        <begin position="250"/>
        <end position="292"/>
    </location>
</feature>
<dbReference type="AlphaFoldDB" id="A0AB73T100"/>
<dbReference type="InterPro" id="IPR012338">
    <property type="entry name" value="Beta-lactam/transpept-like"/>
</dbReference>
<keyword evidence="2" id="KW-1133">Transmembrane helix</keyword>
<dbReference type="EMBL" id="QGGY01000012">
    <property type="protein sequence ID" value="PWJ73493.1"/>
    <property type="molecule type" value="Genomic_DNA"/>
</dbReference>
<keyword evidence="2" id="KW-0472">Membrane</keyword>
<dbReference type="InterPro" id="IPR045155">
    <property type="entry name" value="Beta-lactam_cat"/>
</dbReference>
<dbReference type="GO" id="GO:0046677">
    <property type="term" value="P:response to antibiotic"/>
    <property type="evidence" value="ECO:0007669"/>
    <property type="project" value="InterPro"/>
</dbReference>
<comment type="caution">
    <text evidence="4">The sequence shown here is derived from an EMBL/GenBank/DDBJ whole genome shotgun (WGS) entry which is preliminary data.</text>
</comment>
<gene>
    <name evidence="4" type="ORF">C7383_11268</name>
</gene>
<feature type="transmembrane region" description="Helical" evidence="2">
    <location>
        <begin position="12"/>
        <end position="30"/>
    </location>
</feature>
<feature type="domain" description="Beta-lactamase class A catalytic" evidence="3">
    <location>
        <begin position="293"/>
        <end position="445"/>
    </location>
</feature>
<dbReference type="Proteomes" id="UP000245412">
    <property type="component" value="Unassembled WGS sequence"/>
</dbReference>
<dbReference type="Gene3D" id="3.40.710.10">
    <property type="entry name" value="DD-peptidase/beta-lactamase superfamily"/>
    <property type="match status" value="1"/>
</dbReference>
<dbReference type="GO" id="GO:0008800">
    <property type="term" value="F:beta-lactamase activity"/>
    <property type="evidence" value="ECO:0007669"/>
    <property type="project" value="InterPro"/>
</dbReference>
<feature type="region of interest" description="Disordered" evidence="1">
    <location>
        <begin position="37"/>
        <end position="165"/>
    </location>
</feature>
<feature type="compositionally biased region" description="Polar residues" evidence="1">
    <location>
        <begin position="124"/>
        <end position="135"/>
    </location>
</feature>
<sequence length="501" mass="54862">MLKKYREYIKPVLQGCAVLFFAVLLGIWAGSDPAIPASVPEAETESGAWRPGSSRTESETQVPPAPGSSEMASGSDTEAPAGSGAAAVVESDAETEAESDTDAAAESNAGAKSEEETETDSRKGTGNVTGNGSENTTEKDSENTTKNSSESGTETEIETEGHMDVDRLYKPGDILRTDSENPLLPYSQYKISDEQADWFIIPEDFIEAYLKKYKLITSDIKIEITEAPLSWTDLETILTYMTDRYEGRWSIYVKDLKNDRSIIINDQPMEAASLIKLYIMGAVYEQMGMNAIDDNLTISDALYNMITVSDNESANTLVRALDPDGDHSKGMVIVNNFIREYGFTNTEQVNGLADPSLWSDDGRLNQTSAKDCGMFLEYVYRGEMVSHLASREMESLLLGQEIDYKIPDSLPSEVVSASKTGEVEGCENDTAIVYSPGGDYIICIMSNGWSDDAQAVSRIHSLSEAVYAFFNPDSGYTITLPEGQLEESAPLTEYDILEETE</sequence>
<dbReference type="SUPFAM" id="SSF56601">
    <property type="entry name" value="beta-lactamase/transpeptidase-like"/>
    <property type="match status" value="1"/>
</dbReference>
<feature type="compositionally biased region" description="Acidic residues" evidence="1">
    <location>
        <begin position="91"/>
        <end position="103"/>
    </location>
</feature>
<name>A0AB73T100_9FIRM</name>
<dbReference type="PANTHER" id="PTHR35333">
    <property type="entry name" value="BETA-LACTAMASE"/>
    <property type="match status" value="1"/>
</dbReference>
<evidence type="ECO:0000313" key="5">
    <source>
        <dbReference type="Proteomes" id="UP000245412"/>
    </source>
</evidence>
<keyword evidence="5" id="KW-1185">Reference proteome</keyword>